<gene>
    <name evidence="1" type="ORF">ACOLOM_LOCUS8917</name>
</gene>
<name>A0ACA9NPH1_9GLOM</name>
<dbReference type="EMBL" id="CAJVPT010024355">
    <property type="protein sequence ID" value="CAG8670120.1"/>
    <property type="molecule type" value="Genomic_DNA"/>
</dbReference>
<accession>A0ACA9NPH1</accession>
<proteinExistence type="predicted"/>
<reference evidence="1" key="1">
    <citation type="submission" date="2021-06" db="EMBL/GenBank/DDBJ databases">
        <authorList>
            <person name="Kallberg Y."/>
            <person name="Tangrot J."/>
            <person name="Rosling A."/>
        </authorList>
    </citation>
    <scope>NUCLEOTIDE SEQUENCE</scope>
    <source>
        <strain evidence="1">CL356</strain>
    </source>
</reference>
<protein>
    <submittedName>
        <fullName evidence="1">14149_t:CDS:1</fullName>
    </submittedName>
</protein>
<organism evidence="1 2">
    <name type="scientific">Acaulospora colombiana</name>
    <dbReference type="NCBI Taxonomy" id="27376"/>
    <lineage>
        <taxon>Eukaryota</taxon>
        <taxon>Fungi</taxon>
        <taxon>Fungi incertae sedis</taxon>
        <taxon>Mucoromycota</taxon>
        <taxon>Glomeromycotina</taxon>
        <taxon>Glomeromycetes</taxon>
        <taxon>Diversisporales</taxon>
        <taxon>Acaulosporaceae</taxon>
        <taxon>Acaulospora</taxon>
    </lineage>
</organism>
<sequence>MNSLLFRRLAFENSRQFIKSPLQLSPFIQCRRSIQSSNDDGDNDDSTSRLFKALFKDAPGNSEDSEQIPKKDDHKSILDNDFKDIFFKNINDTSGQVENKERDFFDDSVNMQNLFLSENETPDGASDGNSLIEIVDGVKALPDLGNSDANSGMTDPSIILLTNMIMRNGKKARAQRYLSDCCLEIRKQTNNNPYEIVKMAIEKASPLVGHLSLKKGSKVIQIPSPLNERQKHHKAIKWILKASDKRPGKKFSYRLALEILAVVNGQSLVLQQKDAVHKLALANRANLPVKW</sequence>
<evidence type="ECO:0000313" key="2">
    <source>
        <dbReference type="Proteomes" id="UP000789525"/>
    </source>
</evidence>
<keyword evidence="2" id="KW-1185">Reference proteome</keyword>
<comment type="caution">
    <text evidence="1">The sequence shown here is derived from an EMBL/GenBank/DDBJ whole genome shotgun (WGS) entry which is preliminary data.</text>
</comment>
<evidence type="ECO:0000313" key="1">
    <source>
        <dbReference type="EMBL" id="CAG8670120.1"/>
    </source>
</evidence>
<dbReference type="Proteomes" id="UP000789525">
    <property type="component" value="Unassembled WGS sequence"/>
</dbReference>